<comment type="caution">
    <text evidence="1">The sequence shown here is derived from an EMBL/GenBank/DDBJ whole genome shotgun (WGS) entry which is preliminary data.</text>
</comment>
<dbReference type="Proteomes" id="UP000681340">
    <property type="component" value="Unassembled WGS sequence"/>
</dbReference>
<dbReference type="Pfam" id="PF01904">
    <property type="entry name" value="DUF72"/>
    <property type="match status" value="1"/>
</dbReference>
<name>A0A919VHY1_9ACTN</name>
<protein>
    <recommendedName>
        <fullName evidence="3">DUF72 domain-containing protein</fullName>
    </recommendedName>
</protein>
<dbReference type="PANTHER" id="PTHR30348">
    <property type="entry name" value="UNCHARACTERIZED PROTEIN YECE"/>
    <property type="match status" value="1"/>
</dbReference>
<dbReference type="InterPro" id="IPR002763">
    <property type="entry name" value="DUF72"/>
</dbReference>
<sequence length="296" mass="33722">MNRPVRRTAYHFGMRLHVGCAMWSLKSWQGRFVAHPLPSRERLRAYAGWCNAVEGNTTFYATPARDTVETWAQQTDPDFRFVLKLPKVITHERRLVAVEDPLRIFLNAIEPLGPRAHALWIQLPGSFGPADLPAVETFLRQVPTSYRYAVEVRHPAFFDDPRATAQLEGVLAAADAEWVPFDTTVFFAKLPTSAAERDAWTKKPRLPRRSHALTDRPIIRYLGRDAVTETVEGWQHWVDVTVGWLQEGRAPTVFVHTPDNADAPELARRFHDAVRARVPQLEPLPEPDPVEPLTLF</sequence>
<dbReference type="InterPro" id="IPR036520">
    <property type="entry name" value="UPF0759_sf"/>
</dbReference>
<dbReference type="Gene3D" id="3.20.20.410">
    <property type="entry name" value="Protein of unknown function UPF0759"/>
    <property type="match status" value="1"/>
</dbReference>
<dbReference type="EMBL" id="BOQL01000001">
    <property type="protein sequence ID" value="GIM62958.1"/>
    <property type="molecule type" value="Genomic_DNA"/>
</dbReference>
<gene>
    <name evidence="1" type="ORF">Aau02nite_00950</name>
</gene>
<proteinExistence type="predicted"/>
<accession>A0A919VHY1</accession>
<evidence type="ECO:0008006" key="3">
    <source>
        <dbReference type="Google" id="ProtNLM"/>
    </source>
</evidence>
<evidence type="ECO:0000313" key="2">
    <source>
        <dbReference type="Proteomes" id="UP000681340"/>
    </source>
</evidence>
<organism evidence="1 2">
    <name type="scientific">Actinoplanes auranticolor</name>
    <dbReference type="NCBI Taxonomy" id="47988"/>
    <lineage>
        <taxon>Bacteria</taxon>
        <taxon>Bacillati</taxon>
        <taxon>Actinomycetota</taxon>
        <taxon>Actinomycetes</taxon>
        <taxon>Micromonosporales</taxon>
        <taxon>Micromonosporaceae</taxon>
        <taxon>Actinoplanes</taxon>
    </lineage>
</organism>
<dbReference type="AlphaFoldDB" id="A0A919VHY1"/>
<evidence type="ECO:0000313" key="1">
    <source>
        <dbReference type="EMBL" id="GIM62958.1"/>
    </source>
</evidence>
<reference evidence="1" key="1">
    <citation type="submission" date="2021-03" db="EMBL/GenBank/DDBJ databases">
        <title>Whole genome shotgun sequence of Actinoplanes auranticolor NBRC 12245.</title>
        <authorList>
            <person name="Komaki H."/>
            <person name="Tamura T."/>
        </authorList>
    </citation>
    <scope>NUCLEOTIDE SEQUENCE</scope>
    <source>
        <strain evidence="1">NBRC 12245</strain>
    </source>
</reference>
<keyword evidence="2" id="KW-1185">Reference proteome</keyword>
<dbReference type="PANTHER" id="PTHR30348:SF9">
    <property type="entry name" value="UPF0759 PROTEIN YECE"/>
    <property type="match status" value="1"/>
</dbReference>
<dbReference type="SUPFAM" id="SSF117396">
    <property type="entry name" value="TM1631-like"/>
    <property type="match status" value="1"/>
</dbReference>